<dbReference type="SUPFAM" id="SSF47616">
    <property type="entry name" value="GST C-terminal domain-like"/>
    <property type="match status" value="1"/>
</dbReference>
<sequence>MLTFFHAPHSRSSAIHWLLAELGIPFETRIVDIRAAGGVPVSYRSIQAHGKVPAIVHDGITVTERAAIAIHLCDAFPDAGMAPPVGDRRRGPYLSWLTYVDAVLDPAITAHMNRWQYEPRGVAFGTFDDALAHVERTLAASPYITGESFTAADVALGSALYWGLDILKVIPETPVLRGYLDRVSRRSAFHRTIGEDLAESAAEAA</sequence>
<dbReference type="PANTHER" id="PTHR44051:SF21">
    <property type="entry name" value="GLUTATHIONE S-TRANSFERASE FAMILY PROTEIN"/>
    <property type="match status" value="1"/>
</dbReference>
<feature type="domain" description="GST N-terminal" evidence="1">
    <location>
        <begin position="1"/>
        <end position="80"/>
    </location>
</feature>
<dbReference type="EMBL" id="BSPG01000008">
    <property type="protein sequence ID" value="GLS43956.1"/>
    <property type="molecule type" value="Genomic_DNA"/>
</dbReference>
<accession>A0A7W6F671</accession>
<dbReference type="EMBL" id="JACIDN010000002">
    <property type="protein sequence ID" value="MBB3901686.1"/>
    <property type="molecule type" value="Genomic_DNA"/>
</dbReference>
<name>A0A7W6F671_9HYPH</name>
<comment type="caution">
    <text evidence="4">The sequence shown here is derived from an EMBL/GenBank/DDBJ whole genome shotgun (WGS) entry which is preliminary data.</text>
</comment>
<dbReference type="Gene3D" id="3.40.30.10">
    <property type="entry name" value="Glutaredoxin"/>
    <property type="match status" value="1"/>
</dbReference>
<dbReference type="SFLD" id="SFLDG00358">
    <property type="entry name" value="Main_(cytGST)"/>
    <property type="match status" value="1"/>
</dbReference>
<dbReference type="AlphaFoldDB" id="A0A7W6F671"/>
<keyword evidence="6" id="KW-1185">Reference proteome</keyword>
<dbReference type="EC" id="2.5.1.18" evidence="4"/>
<evidence type="ECO:0000313" key="3">
    <source>
        <dbReference type="EMBL" id="GLS43956.1"/>
    </source>
</evidence>
<keyword evidence="4" id="KW-0808">Transferase</keyword>
<dbReference type="CDD" id="cd03046">
    <property type="entry name" value="GST_N_GTT1_like"/>
    <property type="match status" value="1"/>
</dbReference>
<dbReference type="InterPro" id="IPR040079">
    <property type="entry name" value="Glutathione_S-Trfase"/>
</dbReference>
<dbReference type="Pfam" id="PF13410">
    <property type="entry name" value="GST_C_2"/>
    <property type="match status" value="1"/>
</dbReference>
<reference evidence="3" key="4">
    <citation type="submission" date="2023-01" db="EMBL/GenBank/DDBJ databases">
        <title>Draft genome sequence of Methylobacterium brachythecii strain NBRC 107710.</title>
        <authorList>
            <person name="Sun Q."/>
            <person name="Mori K."/>
        </authorList>
    </citation>
    <scope>NUCLEOTIDE SEQUENCE</scope>
    <source>
        <strain evidence="3">NBRC 107710</strain>
    </source>
</reference>
<reference evidence="3" key="1">
    <citation type="journal article" date="2014" name="Int. J. Syst. Evol. Microbiol.">
        <title>Complete genome of a new Firmicutes species belonging to the dominant human colonic microbiota ('Ruminococcus bicirculans') reveals two chromosomes and a selective capacity to utilize plant glucans.</title>
        <authorList>
            <consortium name="NISC Comparative Sequencing Program"/>
            <person name="Wegmann U."/>
            <person name="Louis P."/>
            <person name="Goesmann A."/>
            <person name="Henrissat B."/>
            <person name="Duncan S.H."/>
            <person name="Flint H.J."/>
        </authorList>
    </citation>
    <scope>NUCLEOTIDE SEQUENCE</scope>
    <source>
        <strain evidence="3">NBRC 107710</strain>
    </source>
</reference>
<dbReference type="Gene3D" id="1.20.1050.10">
    <property type="match status" value="1"/>
</dbReference>
<dbReference type="RefSeq" id="WP_183502817.1">
    <property type="nucleotide sequence ID" value="NZ_BSPG01000008.1"/>
</dbReference>
<dbReference type="GO" id="GO:0004364">
    <property type="term" value="F:glutathione transferase activity"/>
    <property type="evidence" value="ECO:0007669"/>
    <property type="project" value="UniProtKB-EC"/>
</dbReference>
<dbReference type="Proteomes" id="UP001156881">
    <property type="component" value="Unassembled WGS sequence"/>
</dbReference>
<protein>
    <submittedName>
        <fullName evidence="4">Glutathione S-transferase</fullName>
        <ecNumber evidence="4">2.5.1.18</ecNumber>
    </submittedName>
</protein>
<dbReference type="SFLD" id="SFLDG01150">
    <property type="entry name" value="Main.1:_Beta-like"/>
    <property type="match status" value="1"/>
</dbReference>
<dbReference type="InterPro" id="IPR010987">
    <property type="entry name" value="Glutathione-S-Trfase_C-like"/>
</dbReference>
<organism evidence="4 5">
    <name type="scientific">Methylobacterium brachythecii</name>
    <dbReference type="NCBI Taxonomy" id="1176177"/>
    <lineage>
        <taxon>Bacteria</taxon>
        <taxon>Pseudomonadati</taxon>
        <taxon>Pseudomonadota</taxon>
        <taxon>Alphaproteobacteria</taxon>
        <taxon>Hyphomicrobiales</taxon>
        <taxon>Methylobacteriaceae</taxon>
        <taxon>Methylobacterium</taxon>
    </lineage>
</organism>
<gene>
    <name evidence="3" type="ORF">GCM10007884_19420</name>
    <name evidence="4" type="ORF">GGR33_001172</name>
</gene>
<dbReference type="InterPro" id="IPR004045">
    <property type="entry name" value="Glutathione_S-Trfase_N"/>
</dbReference>
<evidence type="ECO:0000259" key="2">
    <source>
        <dbReference type="PROSITE" id="PS50405"/>
    </source>
</evidence>
<dbReference type="SFLD" id="SFLDS00019">
    <property type="entry name" value="Glutathione_Transferase_(cytos"/>
    <property type="match status" value="1"/>
</dbReference>
<dbReference type="PROSITE" id="PS50404">
    <property type="entry name" value="GST_NTER"/>
    <property type="match status" value="1"/>
</dbReference>
<evidence type="ECO:0000313" key="5">
    <source>
        <dbReference type="Proteomes" id="UP000517759"/>
    </source>
</evidence>
<evidence type="ECO:0000313" key="6">
    <source>
        <dbReference type="Proteomes" id="UP001156881"/>
    </source>
</evidence>
<dbReference type="Pfam" id="PF02798">
    <property type="entry name" value="GST_N"/>
    <property type="match status" value="1"/>
</dbReference>
<dbReference type="InterPro" id="IPR036282">
    <property type="entry name" value="Glutathione-S-Trfase_C_sf"/>
</dbReference>
<dbReference type="InterPro" id="IPR036249">
    <property type="entry name" value="Thioredoxin-like_sf"/>
</dbReference>
<dbReference type="Proteomes" id="UP000517759">
    <property type="component" value="Unassembled WGS sequence"/>
</dbReference>
<evidence type="ECO:0000259" key="1">
    <source>
        <dbReference type="PROSITE" id="PS50404"/>
    </source>
</evidence>
<dbReference type="PANTHER" id="PTHR44051">
    <property type="entry name" value="GLUTATHIONE S-TRANSFERASE-RELATED"/>
    <property type="match status" value="1"/>
</dbReference>
<dbReference type="SUPFAM" id="SSF52833">
    <property type="entry name" value="Thioredoxin-like"/>
    <property type="match status" value="1"/>
</dbReference>
<reference evidence="4 5" key="3">
    <citation type="submission" date="2020-08" db="EMBL/GenBank/DDBJ databases">
        <title>Genomic Encyclopedia of Type Strains, Phase IV (KMG-IV): sequencing the most valuable type-strain genomes for metagenomic binning, comparative biology and taxonomic classification.</title>
        <authorList>
            <person name="Goeker M."/>
        </authorList>
    </citation>
    <scope>NUCLEOTIDE SEQUENCE [LARGE SCALE GENOMIC DNA]</scope>
    <source>
        <strain evidence="4 5">DSM 24105</strain>
    </source>
</reference>
<evidence type="ECO:0000313" key="4">
    <source>
        <dbReference type="EMBL" id="MBB3901686.1"/>
    </source>
</evidence>
<dbReference type="PROSITE" id="PS50405">
    <property type="entry name" value="GST_CTER"/>
    <property type="match status" value="1"/>
</dbReference>
<dbReference type="CDD" id="cd03207">
    <property type="entry name" value="GST_C_8"/>
    <property type="match status" value="1"/>
</dbReference>
<reference evidence="6" key="2">
    <citation type="journal article" date="2019" name="Int. J. Syst. Evol. Microbiol.">
        <title>The Global Catalogue of Microorganisms (GCM) 10K type strain sequencing project: providing services to taxonomists for standard genome sequencing and annotation.</title>
        <authorList>
            <consortium name="The Broad Institute Genomics Platform"/>
            <consortium name="The Broad Institute Genome Sequencing Center for Infectious Disease"/>
            <person name="Wu L."/>
            <person name="Ma J."/>
        </authorList>
    </citation>
    <scope>NUCLEOTIDE SEQUENCE [LARGE SCALE GENOMIC DNA]</scope>
    <source>
        <strain evidence="6">NBRC 107710</strain>
    </source>
</reference>
<feature type="domain" description="GST C-terminal" evidence="2">
    <location>
        <begin position="86"/>
        <end position="205"/>
    </location>
</feature>
<proteinExistence type="predicted"/>